<evidence type="ECO:0000313" key="2">
    <source>
        <dbReference type="Proteomes" id="UP000017133"/>
    </source>
</evidence>
<gene>
    <name evidence="1" type="ORF">O185_13105</name>
</gene>
<proteinExistence type="predicted"/>
<dbReference type="PATRIC" id="fig|1389415.4.peg.2612"/>
<reference evidence="1 2" key="1">
    <citation type="submission" date="2013-10" db="EMBL/GenBank/DDBJ databases">
        <title>Whole Genome Shotgun Sequence of Photorhabdus temperata J3.</title>
        <authorList>
            <person name="Park G.-S."/>
            <person name="Hong S.-J."/>
            <person name="Shin J.-H."/>
        </authorList>
    </citation>
    <scope>NUCLEOTIDE SEQUENCE [LARGE SCALE GENOMIC DNA]</scope>
    <source>
        <strain evidence="1 2">J3</strain>
    </source>
</reference>
<dbReference type="EMBL" id="AXDT01000118">
    <property type="protein sequence ID" value="ERT12635.1"/>
    <property type="molecule type" value="Genomic_DNA"/>
</dbReference>
<keyword evidence="2" id="KW-1185">Reference proteome</keyword>
<organism evidence="1 2">
    <name type="scientific">Photorhabdus temperata J3</name>
    <dbReference type="NCBI Taxonomy" id="1389415"/>
    <lineage>
        <taxon>Bacteria</taxon>
        <taxon>Pseudomonadati</taxon>
        <taxon>Pseudomonadota</taxon>
        <taxon>Gammaproteobacteria</taxon>
        <taxon>Enterobacterales</taxon>
        <taxon>Morganellaceae</taxon>
        <taxon>Photorhabdus</taxon>
    </lineage>
</organism>
<sequence length="63" mass="7434">MQPFNLIQNRTPDKPQCDKIFTRSDNRVDYLHLINLKNQKRGANPFMPLIMPALFYSDLSFGY</sequence>
<comment type="caution">
    <text evidence="1">The sequence shown here is derived from an EMBL/GenBank/DDBJ whole genome shotgun (WGS) entry which is preliminary data.</text>
</comment>
<dbReference type="AlphaFoldDB" id="U7QZX3"/>
<evidence type="ECO:0000313" key="1">
    <source>
        <dbReference type="EMBL" id="ERT12635.1"/>
    </source>
</evidence>
<protein>
    <submittedName>
        <fullName evidence="1">Uncharacterized protein</fullName>
    </submittedName>
</protein>
<dbReference type="Proteomes" id="UP000017133">
    <property type="component" value="Unassembled WGS sequence"/>
</dbReference>
<name>U7QZX3_PHOTE</name>
<accession>U7QZX3</accession>